<dbReference type="Proteomes" id="UP000673383">
    <property type="component" value="Unassembled WGS sequence"/>
</dbReference>
<evidence type="ECO:0000256" key="1">
    <source>
        <dbReference type="SAM" id="MobiDB-lite"/>
    </source>
</evidence>
<organism evidence="2 3">
    <name type="scientific">Bradyrhizobium elkanii</name>
    <dbReference type="NCBI Taxonomy" id="29448"/>
    <lineage>
        <taxon>Bacteria</taxon>
        <taxon>Pseudomonadati</taxon>
        <taxon>Pseudomonadota</taxon>
        <taxon>Alphaproteobacteria</taxon>
        <taxon>Hyphomicrobiales</taxon>
        <taxon>Nitrobacteraceae</taxon>
        <taxon>Bradyrhizobium</taxon>
    </lineage>
</organism>
<reference evidence="2" key="1">
    <citation type="submission" date="2021-02" db="EMBL/GenBank/DDBJ databases">
        <title>Genomic Encyclopedia of Type Strains, Phase IV (KMG-V): Genome sequencing to study the core and pangenomes of soil and plant-associated prokaryotes.</title>
        <authorList>
            <person name="Whitman W."/>
        </authorList>
    </citation>
    <scope>NUCLEOTIDE SEQUENCE</scope>
    <source>
        <strain evidence="2">USDA 406</strain>
    </source>
</reference>
<evidence type="ECO:0000313" key="3">
    <source>
        <dbReference type="Proteomes" id="UP000673383"/>
    </source>
</evidence>
<dbReference type="EMBL" id="JAFICZ010000001">
    <property type="protein sequence ID" value="MBP1292882.1"/>
    <property type="molecule type" value="Genomic_DNA"/>
</dbReference>
<protein>
    <submittedName>
        <fullName evidence="2">Uncharacterized protein</fullName>
    </submittedName>
</protein>
<dbReference type="RefSeq" id="WP_244980896.1">
    <property type="nucleotide sequence ID" value="NZ_JAFICZ010000001.1"/>
</dbReference>
<name>A0A8I2C4B0_BRAEL</name>
<gene>
    <name evidence="2" type="ORF">JOH49_002635</name>
</gene>
<evidence type="ECO:0000313" key="2">
    <source>
        <dbReference type="EMBL" id="MBP1292882.1"/>
    </source>
</evidence>
<comment type="caution">
    <text evidence="2">The sequence shown here is derived from an EMBL/GenBank/DDBJ whole genome shotgun (WGS) entry which is preliminary data.</text>
</comment>
<accession>A0A8I2C4B0</accession>
<sequence length="268" mass="28933">MSIFVGAVTPRQNTALAAGGLKAAANAASATKLKRSLRIICFRINQCTEAYSLAQDEQGAESIKMTARASVPAAPWSPASAAADRYACEGNDADRRQNNHDLENRAPKNRSNRSHQSSVDPAGSSFECPRAAISGASSAGKIRLLKSANSSLHQLMSFGDKSIDLLLQLCFHFGNDVVRQTSAKRIGRLVPHPGLLGERGSFKRLILDRSSRGRIACRASRHVSAVGLARILIRLHSVLHELCLLALSRKNSLAQARTVRLVRLVAHQ</sequence>
<feature type="region of interest" description="Disordered" evidence="1">
    <location>
        <begin position="92"/>
        <end position="126"/>
    </location>
</feature>
<proteinExistence type="predicted"/>
<dbReference type="AlphaFoldDB" id="A0A8I2C4B0"/>
<feature type="compositionally biased region" description="Basic and acidic residues" evidence="1">
    <location>
        <begin position="92"/>
        <end position="106"/>
    </location>
</feature>